<dbReference type="RefSeq" id="WP_148931525.1">
    <property type="nucleotide sequence ID" value="NZ_VNHS01000009.1"/>
</dbReference>
<dbReference type="InterPro" id="IPR050768">
    <property type="entry name" value="UPF0353/GerABKA_families"/>
</dbReference>
<dbReference type="GO" id="GO:0016020">
    <property type="term" value="C:membrane"/>
    <property type="evidence" value="ECO:0007669"/>
    <property type="project" value="InterPro"/>
</dbReference>
<evidence type="ECO:0000256" key="1">
    <source>
        <dbReference type="ARBA" id="ARBA00005278"/>
    </source>
</evidence>
<comment type="caution">
    <text evidence="5">The sequence shown here is derived from an EMBL/GenBank/DDBJ whole genome shotgun (WGS) entry which is preliminary data.</text>
</comment>
<feature type="region of interest" description="Disordered" evidence="3">
    <location>
        <begin position="496"/>
        <end position="518"/>
    </location>
</feature>
<feature type="region of interest" description="Disordered" evidence="3">
    <location>
        <begin position="1"/>
        <end position="31"/>
    </location>
</feature>
<dbReference type="PANTHER" id="PTHR22550:SF5">
    <property type="entry name" value="LEUCINE ZIPPER PROTEIN 4"/>
    <property type="match status" value="1"/>
</dbReference>
<protein>
    <submittedName>
        <fullName evidence="5">Spore germination protein KA</fullName>
    </submittedName>
</protein>
<dbReference type="OrthoDB" id="1726708at2"/>
<comment type="similarity">
    <text evidence="1">Belongs to the GerABKA family.</text>
</comment>
<evidence type="ECO:0000256" key="2">
    <source>
        <dbReference type="ARBA" id="ARBA00023136"/>
    </source>
</evidence>
<organism evidence="5 6">
    <name type="scientific">Paenibacillus methanolicus</name>
    <dbReference type="NCBI Taxonomy" id="582686"/>
    <lineage>
        <taxon>Bacteria</taxon>
        <taxon>Bacillati</taxon>
        <taxon>Bacillota</taxon>
        <taxon>Bacilli</taxon>
        <taxon>Bacillales</taxon>
        <taxon>Paenibacillaceae</taxon>
        <taxon>Paenibacillus</taxon>
    </lineage>
</organism>
<sequence>MPFNLNPFSSKATPSDSTGNSHQQNDKDEPISQALTVNRRKLEEILSGCPDVKYRQLRVHDKEAMLLYIDGLSDLHFLSQHVLQPLLHTSASDLETIALEALTVPNTGWVRTFAECVDHAFSGSALLFLDNEPHALSIPLAGWEQRGVEEPQAESVVRGPREGFTETLAVNISMLRRKIKSPALKLHTTTVGRYSKSMVAIAYLEGIAEETLVRETKERIDRIDIDGALESAYLEELILDKPYSPFPQVLTTERPDVIAGNLFEGRVAILMDGTPIAMVAPITLFSLLQSPEDYYQHFLMSTLIRWLRYGAALISLLLPSVYVAVLSFHHEMVPSLLFFTIVRSREEIPFPAIVEALMMEVAFEALREAGVKLPKQIGPAVSIVGALIIGDAAVSAGIVSATMVMVVAITGIASFMLPKYSVGMSLRLLRFPIMLLSSILGLFGTMLGVLALVIHLSTLRSFGVPYLSPIGPFQRKQWKDVGIRAPWWKMTSRPHLTGKYNSRRQTPISKPDPSKGNE</sequence>
<name>A0A5S5C0P8_9BACL</name>
<accession>A0A5S5C0P8</accession>
<reference evidence="5 6" key="1">
    <citation type="submission" date="2019-07" db="EMBL/GenBank/DDBJ databases">
        <title>Genomic Encyclopedia of Type Strains, Phase III (KMG-III): the genomes of soil and plant-associated and newly described type strains.</title>
        <authorList>
            <person name="Whitman W."/>
        </authorList>
    </citation>
    <scope>NUCLEOTIDE SEQUENCE [LARGE SCALE GENOMIC DNA]</scope>
    <source>
        <strain evidence="5 6">BL24</strain>
    </source>
</reference>
<proteinExistence type="inferred from homology"/>
<keyword evidence="6" id="KW-1185">Reference proteome</keyword>
<feature type="compositionally biased region" description="Polar residues" evidence="3">
    <location>
        <begin position="499"/>
        <end position="508"/>
    </location>
</feature>
<keyword evidence="4" id="KW-1133">Transmembrane helix</keyword>
<evidence type="ECO:0000256" key="4">
    <source>
        <dbReference type="SAM" id="Phobius"/>
    </source>
</evidence>
<dbReference type="Pfam" id="PF03323">
    <property type="entry name" value="GerA"/>
    <property type="match status" value="1"/>
</dbReference>
<dbReference type="EMBL" id="VNHS01000009">
    <property type="protein sequence ID" value="TYP71910.1"/>
    <property type="molecule type" value="Genomic_DNA"/>
</dbReference>
<evidence type="ECO:0000313" key="6">
    <source>
        <dbReference type="Proteomes" id="UP000323257"/>
    </source>
</evidence>
<evidence type="ECO:0000313" key="5">
    <source>
        <dbReference type="EMBL" id="TYP71910.1"/>
    </source>
</evidence>
<evidence type="ECO:0000256" key="3">
    <source>
        <dbReference type="SAM" id="MobiDB-lite"/>
    </source>
</evidence>
<dbReference type="PANTHER" id="PTHR22550">
    <property type="entry name" value="SPORE GERMINATION PROTEIN"/>
    <property type="match status" value="1"/>
</dbReference>
<dbReference type="Proteomes" id="UP000323257">
    <property type="component" value="Unassembled WGS sequence"/>
</dbReference>
<feature type="compositionally biased region" description="Polar residues" evidence="3">
    <location>
        <begin position="1"/>
        <end position="23"/>
    </location>
</feature>
<keyword evidence="2 4" id="KW-0472">Membrane</keyword>
<gene>
    <name evidence="5" type="ORF">BCM02_109189</name>
</gene>
<dbReference type="PIRSF" id="PIRSF005690">
    <property type="entry name" value="GerBA"/>
    <property type="match status" value="1"/>
</dbReference>
<dbReference type="InterPro" id="IPR004995">
    <property type="entry name" value="Spore_Ger"/>
</dbReference>
<feature type="transmembrane region" description="Helical" evidence="4">
    <location>
        <begin position="387"/>
        <end position="413"/>
    </location>
</feature>
<keyword evidence="4" id="KW-0812">Transmembrane</keyword>
<feature type="transmembrane region" description="Helical" evidence="4">
    <location>
        <begin position="309"/>
        <end position="328"/>
    </location>
</feature>
<feature type="transmembrane region" description="Helical" evidence="4">
    <location>
        <begin position="433"/>
        <end position="454"/>
    </location>
</feature>
<dbReference type="GO" id="GO:0009847">
    <property type="term" value="P:spore germination"/>
    <property type="evidence" value="ECO:0007669"/>
    <property type="project" value="InterPro"/>
</dbReference>
<dbReference type="AlphaFoldDB" id="A0A5S5C0P8"/>